<reference evidence="3" key="1">
    <citation type="journal article" date="2013" name="Nature">
        <title>Draft genome of the wheat A-genome progenitor Triticum urartu.</title>
        <authorList>
            <person name="Ling H.Q."/>
            <person name="Zhao S."/>
            <person name="Liu D."/>
            <person name="Wang J."/>
            <person name="Sun H."/>
            <person name="Zhang C."/>
            <person name="Fan H."/>
            <person name="Li D."/>
            <person name="Dong L."/>
            <person name="Tao Y."/>
            <person name="Gao C."/>
            <person name="Wu H."/>
            <person name="Li Y."/>
            <person name="Cui Y."/>
            <person name="Guo X."/>
            <person name="Zheng S."/>
            <person name="Wang B."/>
            <person name="Yu K."/>
            <person name="Liang Q."/>
            <person name="Yang W."/>
            <person name="Lou X."/>
            <person name="Chen J."/>
            <person name="Feng M."/>
            <person name="Jian J."/>
            <person name="Zhang X."/>
            <person name="Luo G."/>
            <person name="Jiang Y."/>
            <person name="Liu J."/>
            <person name="Wang Z."/>
            <person name="Sha Y."/>
            <person name="Zhang B."/>
            <person name="Wu H."/>
            <person name="Tang D."/>
            <person name="Shen Q."/>
            <person name="Xue P."/>
            <person name="Zou S."/>
            <person name="Wang X."/>
            <person name="Liu X."/>
            <person name="Wang F."/>
            <person name="Yang Y."/>
            <person name="An X."/>
            <person name="Dong Z."/>
            <person name="Zhang K."/>
            <person name="Zhang X."/>
            <person name="Luo M.C."/>
            <person name="Dvorak J."/>
            <person name="Tong Y."/>
            <person name="Wang J."/>
            <person name="Yang H."/>
            <person name="Li Z."/>
            <person name="Wang D."/>
            <person name="Zhang A."/>
            <person name="Wang J."/>
        </authorList>
    </citation>
    <scope>NUCLEOTIDE SEQUENCE</scope>
    <source>
        <strain evidence="3">cv. G1812</strain>
    </source>
</reference>
<dbReference type="EnsemblPlants" id="TuG1812S0001295800.01.T01">
    <property type="protein sequence ID" value="TuG1812S0001295800.01.T01"/>
    <property type="gene ID" value="TuG1812S0001295800.01"/>
</dbReference>
<name>A0A8R7RDA0_TRIUA</name>
<proteinExistence type="predicted"/>
<sequence length="57" mass="6419">MFTSRQVKYAWIHSVCGAIINRLAWTAWSPARTLDFVCRAILALMAHPEADSPLNCD</sequence>
<reference evidence="2" key="2">
    <citation type="submission" date="2022-06" db="UniProtKB">
        <authorList>
            <consortium name="EnsemblPlants"/>
        </authorList>
    </citation>
    <scope>IDENTIFICATION</scope>
</reference>
<evidence type="ECO:0000313" key="3">
    <source>
        <dbReference type="Proteomes" id="UP000015106"/>
    </source>
</evidence>
<dbReference type="Proteomes" id="UP000015106">
    <property type="component" value="Unassembled WGS sequence"/>
</dbReference>
<dbReference type="PROSITE" id="PS50127">
    <property type="entry name" value="UBC_2"/>
    <property type="match status" value="1"/>
</dbReference>
<organism evidence="2 3">
    <name type="scientific">Triticum urartu</name>
    <name type="common">Red wild einkorn</name>
    <name type="synonym">Crithodium urartu</name>
    <dbReference type="NCBI Taxonomy" id="4572"/>
    <lineage>
        <taxon>Eukaryota</taxon>
        <taxon>Viridiplantae</taxon>
        <taxon>Streptophyta</taxon>
        <taxon>Embryophyta</taxon>
        <taxon>Tracheophyta</taxon>
        <taxon>Spermatophyta</taxon>
        <taxon>Magnoliopsida</taxon>
        <taxon>Liliopsida</taxon>
        <taxon>Poales</taxon>
        <taxon>Poaceae</taxon>
        <taxon>BOP clade</taxon>
        <taxon>Pooideae</taxon>
        <taxon>Triticodae</taxon>
        <taxon>Triticeae</taxon>
        <taxon>Triticinae</taxon>
        <taxon>Triticum</taxon>
    </lineage>
</organism>
<dbReference type="Gene3D" id="3.10.110.10">
    <property type="entry name" value="Ubiquitin Conjugating Enzyme"/>
    <property type="match status" value="1"/>
</dbReference>
<dbReference type="Gramene" id="TuG1812S0001295800.01.T01">
    <property type="protein sequence ID" value="TuG1812S0001295800.01.T01"/>
    <property type="gene ID" value="TuG1812S0001295800.01"/>
</dbReference>
<dbReference type="SUPFAM" id="SSF54495">
    <property type="entry name" value="UBC-like"/>
    <property type="match status" value="1"/>
</dbReference>
<protein>
    <recommendedName>
        <fullName evidence="1">UBC core domain-containing protein</fullName>
    </recommendedName>
</protein>
<keyword evidence="3" id="KW-1185">Reference proteome</keyword>
<dbReference type="InterPro" id="IPR016135">
    <property type="entry name" value="UBQ-conjugating_enzyme/RWD"/>
</dbReference>
<dbReference type="InterPro" id="IPR000608">
    <property type="entry name" value="UBC"/>
</dbReference>
<evidence type="ECO:0000313" key="2">
    <source>
        <dbReference type="EnsemblPlants" id="TuG1812S0001295800.01.T01"/>
    </source>
</evidence>
<dbReference type="AlphaFoldDB" id="A0A8R7RDA0"/>
<feature type="domain" description="UBC core" evidence="1">
    <location>
        <begin position="1"/>
        <end position="57"/>
    </location>
</feature>
<evidence type="ECO:0000259" key="1">
    <source>
        <dbReference type="PROSITE" id="PS50127"/>
    </source>
</evidence>
<accession>A0A8R7RDA0</accession>